<feature type="domain" description="TIR" evidence="3">
    <location>
        <begin position="645"/>
        <end position="770"/>
    </location>
</feature>
<dbReference type="InterPro" id="IPR035897">
    <property type="entry name" value="Toll_tir_struct_dom_sf"/>
</dbReference>
<keyword evidence="1" id="KW-0802">TPR repeat</keyword>
<dbReference type="RefSeq" id="XP_022102197.1">
    <property type="nucleotide sequence ID" value="XM_022246505.1"/>
</dbReference>
<evidence type="ECO:0000259" key="3">
    <source>
        <dbReference type="PROSITE" id="PS50104"/>
    </source>
</evidence>
<feature type="repeat" description="TPR" evidence="1">
    <location>
        <begin position="51"/>
        <end position="84"/>
    </location>
</feature>
<dbReference type="InterPro" id="IPR011990">
    <property type="entry name" value="TPR-like_helical_dom_sf"/>
</dbReference>
<dbReference type="Gene3D" id="1.25.40.10">
    <property type="entry name" value="Tetratricopeptide repeat domain"/>
    <property type="match status" value="2"/>
</dbReference>
<keyword evidence="4" id="KW-1185">Reference proteome</keyword>
<evidence type="ECO:0000313" key="5">
    <source>
        <dbReference type="RefSeq" id="XP_022102196.1"/>
    </source>
</evidence>
<dbReference type="Proteomes" id="UP000694845">
    <property type="component" value="Unplaced"/>
</dbReference>
<evidence type="ECO:0000313" key="6">
    <source>
        <dbReference type="RefSeq" id="XP_022102197.1"/>
    </source>
</evidence>
<dbReference type="SUPFAM" id="SSF48452">
    <property type="entry name" value="TPR-like"/>
    <property type="match status" value="1"/>
</dbReference>
<dbReference type="PANTHER" id="PTHR16253">
    <property type="entry name" value="TETRATRICOPEPTIDE REPEAT PROTEIN 22"/>
    <property type="match status" value="1"/>
</dbReference>
<dbReference type="Gene3D" id="3.40.50.10140">
    <property type="entry name" value="Toll/interleukin-1 receptor homology (TIR) domain"/>
    <property type="match status" value="1"/>
</dbReference>
<dbReference type="SMART" id="SM00028">
    <property type="entry name" value="TPR"/>
    <property type="match status" value="2"/>
</dbReference>
<dbReference type="SUPFAM" id="SSF52200">
    <property type="entry name" value="Toll/Interleukin receptor TIR domain"/>
    <property type="match status" value="1"/>
</dbReference>
<feature type="region of interest" description="Disordered" evidence="2">
    <location>
        <begin position="598"/>
        <end position="638"/>
    </location>
</feature>
<dbReference type="PROSITE" id="PS50005">
    <property type="entry name" value="TPR"/>
    <property type="match status" value="1"/>
</dbReference>
<accession>A0A8B7ZG26</accession>
<name>A0A8B7ZG26_ACAPL</name>
<dbReference type="GeneID" id="110985466"/>
<dbReference type="AlphaFoldDB" id="A0A8B7ZG26"/>
<reference evidence="5 6" key="1">
    <citation type="submission" date="2025-04" db="UniProtKB">
        <authorList>
            <consortium name="RefSeq"/>
        </authorList>
    </citation>
    <scope>IDENTIFICATION</scope>
</reference>
<dbReference type="PROSITE" id="PS50104">
    <property type="entry name" value="TIR"/>
    <property type="match status" value="1"/>
</dbReference>
<evidence type="ECO:0000256" key="1">
    <source>
        <dbReference type="PROSITE-ProRule" id="PRU00339"/>
    </source>
</evidence>
<evidence type="ECO:0000256" key="2">
    <source>
        <dbReference type="SAM" id="MobiDB-lite"/>
    </source>
</evidence>
<dbReference type="InterPro" id="IPR019734">
    <property type="entry name" value="TPR_rpt"/>
</dbReference>
<dbReference type="PANTHER" id="PTHR16253:SF0">
    <property type="entry name" value="TETRATRICOPEPTIDE REPEAT PROTEIN 22"/>
    <property type="match status" value="1"/>
</dbReference>
<proteinExistence type="predicted"/>
<dbReference type="InterPro" id="IPR042342">
    <property type="entry name" value="TTC22"/>
</dbReference>
<dbReference type="RefSeq" id="XP_022102196.1">
    <property type="nucleotide sequence ID" value="XM_022246504.1"/>
</dbReference>
<evidence type="ECO:0000313" key="4">
    <source>
        <dbReference type="Proteomes" id="UP000694845"/>
    </source>
</evidence>
<gene>
    <name evidence="5 6" type="primary">LOC110985466</name>
</gene>
<dbReference type="GO" id="GO:0007165">
    <property type="term" value="P:signal transduction"/>
    <property type="evidence" value="ECO:0007669"/>
    <property type="project" value="InterPro"/>
</dbReference>
<organism evidence="4 5">
    <name type="scientific">Acanthaster planci</name>
    <name type="common">Crown-of-thorns starfish</name>
    <dbReference type="NCBI Taxonomy" id="133434"/>
    <lineage>
        <taxon>Eukaryota</taxon>
        <taxon>Metazoa</taxon>
        <taxon>Echinodermata</taxon>
        <taxon>Eleutherozoa</taxon>
        <taxon>Asterozoa</taxon>
        <taxon>Asteroidea</taxon>
        <taxon>Valvatacea</taxon>
        <taxon>Valvatida</taxon>
        <taxon>Acanthasteridae</taxon>
        <taxon>Acanthaster</taxon>
    </lineage>
</organism>
<dbReference type="OMA" id="MHAYLEL"/>
<dbReference type="KEGG" id="aplc:110985466"/>
<dbReference type="InterPro" id="IPR000157">
    <property type="entry name" value="TIR_dom"/>
</dbReference>
<dbReference type="OrthoDB" id="9976543at2759"/>
<protein>
    <submittedName>
        <fullName evidence="5 6">Tetratricopeptide repeat protein 22-like</fullName>
    </submittedName>
</protein>
<sequence length="770" mass="88171">MASDTRTLTPGNCMLPLLINKKIDIDKTVVETKLIDLRHFLEVKTGYPEEFAILNVIGLLNLRLHRYEDALKCFHEVLSKDPENLNALANLQYVLEKLFKLAEAQTYKERWCDLLHSTESETDSAEPGAIAIAATKKQRCSQARCLAEQAYSHTFDIHSDNAAGKRAMQSIELYQEALTMAGEDVEETERNEWKFCVAVNEHKLFTSSLYFNQPDSNKPEVHLQNALKLFSELTQAGRGKDKEILWDSWCHLGDIFRVMKLRKTCQCYVSPNLTVYRNDPKKCMTKALEISPHNARLLERYGNFVYSLFKDRKESLKLLNNSIDEDNSVNNWRAFSTRAMVNLKHYKSQKTQNAPRLRGILESALSDLEKAVSMNATPWNLTQLGESHYHLAKHHTDDDGQAQSHFLKALVYLTKSIDSPDGRNRPDVHFWRGRCLFDIGEKRAAISCFKQAIACETPHSENLRNFNKLFKVYLTMLRDEDPLEDNSILAEIAHAAKGALEKYDRRNMSTWCINKFRSEYKKELLLLQSYCRKFRALEKLVSLLEESPWHSSRFSRRTPTVPFDCGHRSFGAAAGTHVPRVKMRPVTEEKVDIKPPIQADSDEDETVAHMGGAVGGSSHDIPEPVTEEEEQPIKKAPKEARASNFTYDFLVTYPKNERDWVSYDLLPQLEDVHHLRGCTRDRDALAGEMKITSEINLMKECASILLIISRDFISECEGLMHYALQLRKERQCSRVVIPVCRDETPVPDEIGMILNTFDATGAVDWDKLAF</sequence>